<evidence type="ECO:0000313" key="5">
    <source>
        <dbReference type="Proteomes" id="UP000228758"/>
    </source>
</evidence>
<evidence type="ECO:0000256" key="2">
    <source>
        <dbReference type="ARBA" id="ARBA00023027"/>
    </source>
</evidence>
<accession>A0A2M9CHU4</accession>
<dbReference type="Proteomes" id="UP000228758">
    <property type="component" value="Unassembled WGS sequence"/>
</dbReference>
<evidence type="ECO:0000259" key="3">
    <source>
        <dbReference type="Pfam" id="PF02826"/>
    </source>
</evidence>
<dbReference type="Pfam" id="PF02826">
    <property type="entry name" value="2-Hacid_dh_C"/>
    <property type="match status" value="1"/>
</dbReference>
<keyword evidence="1" id="KW-0560">Oxidoreductase</keyword>
<dbReference type="PANTHER" id="PTHR43333:SF1">
    <property type="entry name" value="D-ISOMER SPECIFIC 2-HYDROXYACID DEHYDROGENASE NAD-BINDING DOMAIN-CONTAINING PROTEIN"/>
    <property type="match status" value="1"/>
</dbReference>
<dbReference type="EMBL" id="PGFF01000001">
    <property type="protein sequence ID" value="PJJ71440.1"/>
    <property type="molecule type" value="Genomic_DNA"/>
</dbReference>
<evidence type="ECO:0000313" key="4">
    <source>
        <dbReference type="EMBL" id="PJJ71440.1"/>
    </source>
</evidence>
<organism evidence="4 5">
    <name type="scientific">Diaminobutyricimonas aerilata</name>
    <dbReference type="NCBI Taxonomy" id="1162967"/>
    <lineage>
        <taxon>Bacteria</taxon>
        <taxon>Bacillati</taxon>
        <taxon>Actinomycetota</taxon>
        <taxon>Actinomycetes</taxon>
        <taxon>Micrococcales</taxon>
        <taxon>Microbacteriaceae</taxon>
        <taxon>Diaminobutyricimonas</taxon>
    </lineage>
</organism>
<keyword evidence="5" id="KW-1185">Reference proteome</keyword>
<reference evidence="4 5" key="1">
    <citation type="submission" date="2017-11" db="EMBL/GenBank/DDBJ databases">
        <title>Genomic Encyclopedia of Archaeal and Bacterial Type Strains, Phase II (KMG-II): From Individual Species to Whole Genera.</title>
        <authorList>
            <person name="Goeker M."/>
        </authorList>
    </citation>
    <scope>NUCLEOTIDE SEQUENCE [LARGE SCALE GENOMIC DNA]</scope>
    <source>
        <strain evidence="4 5">DSM 27393</strain>
    </source>
</reference>
<sequence length="345" mass="37146">MTDRLRVVIATPLADDLVAMMAEREPRLDIVHEPDLMPPASADWMVKRDRDADAQSRYERYVDSGEALFGVPDQSGTALARTIRANPDLRWVHTIPAGGGAQVRAADLTREELDRVVFTTSAGVHAQPLSEFALFGVLAGLKQLPRLRAAQSRHEWAERDPMGSITETTVAVVGLGGIGRRTAALLAGLGMTVIGVHRREVEAEGVSRIEPVERLGDVLAEVDAVVLALPATDATHHLLGADALRRAKPGLTVVNVGRGTTIDESALVAAIGDGRVGSATLDVTEVEPLPADSPLWDLPEVVIAPHTAAISPHEPRRIAELFVDNARRLLDGEELRNVVNTVEFY</sequence>
<dbReference type="GO" id="GO:0016491">
    <property type="term" value="F:oxidoreductase activity"/>
    <property type="evidence" value="ECO:0007669"/>
    <property type="project" value="UniProtKB-KW"/>
</dbReference>
<proteinExistence type="predicted"/>
<dbReference type="SUPFAM" id="SSF51735">
    <property type="entry name" value="NAD(P)-binding Rossmann-fold domains"/>
    <property type="match status" value="1"/>
</dbReference>
<dbReference type="GO" id="GO:0051287">
    <property type="term" value="F:NAD binding"/>
    <property type="evidence" value="ECO:0007669"/>
    <property type="project" value="InterPro"/>
</dbReference>
<keyword evidence="2" id="KW-0520">NAD</keyword>
<evidence type="ECO:0000256" key="1">
    <source>
        <dbReference type="ARBA" id="ARBA00023002"/>
    </source>
</evidence>
<name>A0A2M9CHU4_9MICO</name>
<dbReference type="PANTHER" id="PTHR43333">
    <property type="entry name" value="2-HACID_DH_C DOMAIN-CONTAINING PROTEIN"/>
    <property type="match status" value="1"/>
</dbReference>
<dbReference type="Gene3D" id="3.40.50.720">
    <property type="entry name" value="NAD(P)-binding Rossmann-like Domain"/>
    <property type="match status" value="2"/>
</dbReference>
<gene>
    <name evidence="4" type="ORF">CLV46_0988</name>
</gene>
<comment type="caution">
    <text evidence="4">The sequence shown here is derived from an EMBL/GenBank/DDBJ whole genome shotgun (WGS) entry which is preliminary data.</text>
</comment>
<dbReference type="OrthoDB" id="4324715at2"/>
<dbReference type="AlphaFoldDB" id="A0A2M9CHU4"/>
<dbReference type="InterPro" id="IPR006140">
    <property type="entry name" value="D-isomer_DH_NAD-bd"/>
</dbReference>
<protein>
    <submittedName>
        <fullName evidence="4">Phosphoglycerate dehydrogenase-like enzyme</fullName>
    </submittedName>
</protein>
<feature type="domain" description="D-isomer specific 2-hydroxyacid dehydrogenase NAD-binding" evidence="3">
    <location>
        <begin position="137"/>
        <end position="308"/>
    </location>
</feature>
<dbReference type="RefSeq" id="WP_100363742.1">
    <property type="nucleotide sequence ID" value="NZ_PGFF01000001.1"/>
</dbReference>
<dbReference type="InterPro" id="IPR036291">
    <property type="entry name" value="NAD(P)-bd_dom_sf"/>
</dbReference>
<dbReference type="CDD" id="cd05300">
    <property type="entry name" value="2-Hacid_dh_1"/>
    <property type="match status" value="1"/>
</dbReference>